<proteinExistence type="predicted"/>
<dbReference type="GeneID" id="83178866"/>
<comment type="caution">
    <text evidence="1">The sequence shown here is derived from an EMBL/GenBank/DDBJ whole genome shotgun (WGS) entry which is preliminary data.</text>
</comment>
<reference evidence="1" key="2">
    <citation type="journal article" date="2023" name="IMA Fungus">
        <title>Comparative genomic study of the Penicillium genus elucidates a diverse pangenome and 15 lateral gene transfer events.</title>
        <authorList>
            <person name="Petersen C."/>
            <person name="Sorensen T."/>
            <person name="Nielsen M.R."/>
            <person name="Sondergaard T.E."/>
            <person name="Sorensen J.L."/>
            <person name="Fitzpatrick D.A."/>
            <person name="Frisvad J.C."/>
            <person name="Nielsen K.L."/>
        </authorList>
    </citation>
    <scope>NUCLEOTIDE SEQUENCE</scope>
    <source>
        <strain evidence="1">IBT 15544</strain>
    </source>
</reference>
<protein>
    <recommendedName>
        <fullName evidence="3">Phosphoglycerate mutase family protein</fullName>
    </recommendedName>
</protein>
<accession>A0A9W9MLP0</accession>
<name>A0A9W9MLP0_9EURO</name>
<dbReference type="OrthoDB" id="425925at2759"/>
<evidence type="ECO:0000313" key="2">
    <source>
        <dbReference type="Proteomes" id="UP001150904"/>
    </source>
</evidence>
<keyword evidence="2" id="KW-1185">Reference proteome</keyword>
<evidence type="ECO:0008006" key="3">
    <source>
        <dbReference type="Google" id="ProtNLM"/>
    </source>
</evidence>
<dbReference type="EMBL" id="JAPQKR010000012">
    <property type="protein sequence ID" value="KAJ5203624.1"/>
    <property type="molecule type" value="Genomic_DNA"/>
</dbReference>
<organism evidence="1 2">
    <name type="scientific">Penicillium cinerascens</name>
    <dbReference type="NCBI Taxonomy" id="70096"/>
    <lineage>
        <taxon>Eukaryota</taxon>
        <taxon>Fungi</taxon>
        <taxon>Dikarya</taxon>
        <taxon>Ascomycota</taxon>
        <taxon>Pezizomycotina</taxon>
        <taxon>Eurotiomycetes</taxon>
        <taxon>Eurotiomycetidae</taxon>
        <taxon>Eurotiales</taxon>
        <taxon>Aspergillaceae</taxon>
        <taxon>Penicillium</taxon>
    </lineage>
</organism>
<gene>
    <name evidence="1" type="ORF">N7498_004503</name>
</gene>
<reference evidence="1" key="1">
    <citation type="submission" date="2022-12" db="EMBL/GenBank/DDBJ databases">
        <authorList>
            <person name="Petersen C."/>
        </authorList>
    </citation>
    <scope>NUCLEOTIDE SEQUENCE</scope>
    <source>
        <strain evidence="1">IBT 15544</strain>
    </source>
</reference>
<evidence type="ECO:0000313" key="1">
    <source>
        <dbReference type="EMBL" id="KAJ5203624.1"/>
    </source>
</evidence>
<dbReference type="RefSeq" id="XP_058308103.1">
    <property type="nucleotide sequence ID" value="XM_058451565.1"/>
</dbReference>
<dbReference type="Proteomes" id="UP001150904">
    <property type="component" value="Unassembled WGS sequence"/>
</dbReference>
<dbReference type="AlphaFoldDB" id="A0A9W9MLP0"/>
<sequence>MYRYMLSPFFAAMAAVTVVTARPTVYFIRHGEKPKDGGTGLSADGLERAQCIRSVFIRNPLYNVKVRVLTARHHADGKRARPYETVKLLASDLSLEVDISCQRNDYKCVTDAIEGYHGEGNILICWEHHRMTHIIEDLGDHDAPVYPDDRFDLIWSDPSPYNKISDETSERCPGLDNYSDLFVFQEI</sequence>